<name>A0AAU6VY21_9VIRU</name>
<sequence length="60" mass="6847">MIKGQEAVVITEGWQSGHFFRKGQKVRFVKLDEFGGSEFFTFVSEDGSIQSLEEEDFVLV</sequence>
<dbReference type="EMBL" id="PP179310">
    <property type="protein sequence ID" value="XAI69354.1"/>
    <property type="molecule type" value="Genomic_DNA"/>
</dbReference>
<evidence type="ECO:0000313" key="1">
    <source>
        <dbReference type="EMBL" id="XAI69354.1"/>
    </source>
</evidence>
<gene>
    <name evidence="1" type="ORF">Pyxpy01_00056</name>
</gene>
<protein>
    <submittedName>
        <fullName evidence="1">Uncharacterized protein</fullName>
    </submittedName>
</protein>
<accession>A0AAU6VY21</accession>
<reference evidence="1" key="1">
    <citation type="journal article" date="2024" name="J. Gen. Virol.">
        <title>Novel phages of Pseudomonas syringae unveil numerous potential auxiliary metabolic genes.</title>
        <authorList>
            <person name="Feltin C."/>
            <person name="Garneau J.R."/>
            <person name="Morris C.E."/>
            <person name="Berard A."/>
            <person name="Torres-Barcelo C."/>
        </authorList>
    </citation>
    <scope>NUCLEOTIDE SEQUENCE</scope>
</reference>
<proteinExistence type="predicted"/>
<organism evidence="1">
    <name type="scientific">Pseudomonas phage Pyxpy01</name>
    <dbReference type="NCBI Taxonomy" id="3138546"/>
    <lineage>
        <taxon>Viruses</taxon>
    </lineage>
</organism>